<dbReference type="OrthoDB" id="283424at2759"/>
<dbReference type="Pfam" id="PF10213">
    <property type="entry name" value="MRP-S28"/>
    <property type="match status" value="1"/>
</dbReference>
<dbReference type="GO" id="GO:0032543">
    <property type="term" value="P:mitochondrial translation"/>
    <property type="evidence" value="ECO:0007669"/>
    <property type="project" value="InterPro"/>
</dbReference>
<keyword evidence="2" id="KW-0687">Ribonucleoprotein</keyword>
<feature type="domain" description="Small ribosomal subunit protein mS35 mitochondrial conserved" evidence="1">
    <location>
        <begin position="129"/>
        <end position="250"/>
    </location>
</feature>
<evidence type="ECO:0000313" key="3">
    <source>
        <dbReference type="Proteomes" id="UP001150925"/>
    </source>
</evidence>
<sequence>MTFTSVTRSLATPVSVRYSGIRLFSGASKPVLARKSRYGEAMKTIEDRPEVEALPNSTMSELARPGQLLWMSMLEVQKYIAKLQTEVPKLADKARPFQSPVKGCELYVQKPVDPATADATTVAQSVDPNNPVLRFRTSEYTLEDEHSHAHSVVLTVNLPQLKLNAQELHKLRLLVQPHQFRFESNELVLGCNEYPSSAQNKEKLIQIFQNLLKEVKKHDDMFTDVSPPKPSARRLRKYQLRNLRFPAEWAQPVTATPPKANDA</sequence>
<accession>A0A9W8E0H9</accession>
<dbReference type="InterPro" id="IPR039848">
    <property type="entry name" value="Ribosomal_mS35_mt"/>
</dbReference>
<keyword evidence="3" id="KW-1185">Reference proteome</keyword>
<protein>
    <submittedName>
        <fullName evidence="2">37S ribosomal protein S24, mitochondrial</fullName>
    </submittedName>
</protein>
<reference evidence="2" key="1">
    <citation type="submission" date="2022-07" db="EMBL/GenBank/DDBJ databases">
        <title>Phylogenomic reconstructions and comparative analyses of Kickxellomycotina fungi.</title>
        <authorList>
            <person name="Reynolds N.K."/>
            <person name="Stajich J.E."/>
            <person name="Barry K."/>
            <person name="Grigoriev I.V."/>
            <person name="Crous P."/>
            <person name="Smith M.E."/>
        </authorList>
    </citation>
    <scope>NUCLEOTIDE SEQUENCE</scope>
    <source>
        <strain evidence="2">RSA 1196</strain>
    </source>
</reference>
<organism evidence="2 3">
    <name type="scientific">Dispira parvispora</name>
    <dbReference type="NCBI Taxonomy" id="1520584"/>
    <lineage>
        <taxon>Eukaryota</taxon>
        <taxon>Fungi</taxon>
        <taxon>Fungi incertae sedis</taxon>
        <taxon>Zoopagomycota</taxon>
        <taxon>Kickxellomycotina</taxon>
        <taxon>Dimargaritomycetes</taxon>
        <taxon>Dimargaritales</taxon>
        <taxon>Dimargaritaceae</taxon>
        <taxon>Dispira</taxon>
    </lineage>
</organism>
<evidence type="ECO:0000259" key="1">
    <source>
        <dbReference type="Pfam" id="PF10213"/>
    </source>
</evidence>
<dbReference type="InterPro" id="IPR019349">
    <property type="entry name" value="Ribosomal_mS35_mit"/>
</dbReference>
<proteinExistence type="predicted"/>
<dbReference type="EMBL" id="JANBPY010001569">
    <property type="protein sequence ID" value="KAJ1959512.1"/>
    <property type="molecule type" value="Genomic_DNA"/>
</dbReference>
<dbReference type="PANTHER" id="PTHR13490:SF0">
    <property type="entry name" value="SMALL RIBOSOMAL SUBUNIT PROTEIN MS35"/>
    <property type="match status" value="1"/>
</dbReference>
<dbReference type="GO" id="GO:0003735">
    <property type="term" value="F:structural constituent of ribosome"/>
    <property type="evidence" value="ECO:0007669"/>
    <property type="project" value="InterPro"/>
</dbReference>
<gene>
    <name evidence="2" type="primary">RSM24</name>
    <name evidence="2" type="ORF">IWQ62_004582</name>
</gene>
<dbReference type="AlphaFoldDB" id="A0A9W8E0H9"/>
<name>A0A9W8E0H9_9FUNG</name>
<dbReference type="PANTHER" id="PTHR13490">
    <property type="entry name" value="MITOCHONDRIAL 28S RIBOSOMAL PROTEIN S28"/>
    <property type="match status" value="1"/>
</dbReference>
<dbReference type="GO" id="GO:0005763">
    <property type="term" value="C:mitochondrial small ribosomal subunit"/>
    <property type="evidence" value="ECO:0007669"/>
    <property type="project" value="TreeGrafter"/>
</dbReference>
<dbReference type="Proteomes" id="UP001150925">
    <property type="component" value="Unassembled WGS sequence"/>
</dbReference>
<keyword evidence="2" id="KW-0689">Ribosomal protein</keyword>
<evidence type="ECO:0000313" key="2">
    <source>
        <dbReference type="EMBL" id="KAJ1959512.1"/>
    </source>
</evidence>
<comment type="caution">
    <text evidence="2">The sequence shown here is derived from an EMBL/GenBank/DDBJ whole genome shotgun (WGS) entry which is preliminary data.</text>
</comment>